<dbReference type="Pfam" id="PF00196">
    <property type="entry name" value="GerE"/>
    <property type="match status" value="1"/>
</dbReference>
<dbReference type="EMBL" id="BSYI01000037">
    <property type="protein sequence ID" value="GMG84520.1"/>
    <property type="molecule type" value="Genomic_DNA"/>
</dbReference>
<evidence type="ECO:0000259" key="5">
    <source>
        <dbReference type="PROSITE" id="PS50110"/>
    </source>
</evidence>
<dbReference type="InterPro" id="IPR016032">
    <property type="entry name" value="Sig_transdc_resp-reg_C-effctor"/>
</dbReference>
<dbReference type="PROSITE" id="PS00622">
    <property type="entry name" value="HTH_LUXR_1"/>
    <property type="match status" value="1"/>
</dbReference>
<dbReference type="PROSITE" id="PS50043">
    <property type="entry name" value="HTH_LUXR_2"/>
    <property type="match status" value="1"/>
</dbReference>
<evidence type="ECO:0000313" key="7">
    <source>
        <dbReference type="Proteomes" id="UP001239909"/>
    </source>
</evidence>
<reference evidence="6 7" key="1">
    <citation type="submission" date="2023-04" db="EMBL/GenBank/DDBJ databases">
        <title>Marinoamorphus aggregata gen. nov., sp. Nov., isolate from tissue of brittle star Ophioplocus japonicus.</title>
        <authorList>
            <person name="Kawano K."/>
            <person name="Sawayama S."/>
            <person name="Nakagawa S."/>
        </authorList>
    </citation>
    <scope>NUCLEOTIDE SEQUENCE [LARGE SCALE GENOMIC DNA]</scope>
    <source>
        <strain evidence="6 7">NKW23</strain>
    </source>
</reference>
<dbReference type="Pfam" id="PF00072">
    <property type="entry name" value="Response_reg"/>
    <property type="match status" value="1"/>
</dbReference>
<dbReference type="Proteomes" id="UP001239909">
    <property type="component" value="Unassembled WGS sequence"/>
</dbReference>
<keyword evidence="2" id="KW-0238">DNA-binding</keyword>
<proteinExistence type="predicted"/>
<evidence type="ECO:0000256" key="1">
    <source>
        <dbReference type="ARBA" id="ARBA00022553"/>
    </source>
</evidence>
<dbReference type="CDD" id="cd06170">
    <property type="entry name" value="LuxR_C_like"/>
    <property type="match status" value="1"/>
</dbReference>
<gene>
    <name evidence="6" type="ORF">LNKW23_37360</name>
</gene>
<feature type="domain" description="HTH luxR-type" evidence="4">
    <location>
        <begin position="148"/>
        <end position="213"/>
    </location>
</feature>
<dbReference type="Gene3D" id="3.40.50.2300">
    <property type="match status" value="1"/>
</dbReference>
<dbReference type="PANTHER" id="PTHR43214">
    <property type="entry name" value="TWO-COMPONENT RESPONSE REGULATOR"/>
    <property type="match status" value="1"/>
</dbReference>
<evidence type="ECO:0000256" key="3">
    <source>
        <dbReference type="PROSITE-ProRule" id="PRU00169"/>
    </source>
</evidence>
<sequence>MTVAIRVVIADDHPLFRDGVARTLEESGALQVVAATGTAEAAIRAVEEHLPDIVCLDISLPGNGLDAARVIGERFPAVRIVMLTVSESDDDVMTAFKAGAKGYVLKGIGAAELVEVLTGVAAGGSYVSPSLAARVLGAMKSPRADGAAADPLDSLTRREEQILDLVAKGLSNKEIGRELALQEKTVKHYMTNILQKLHVRNRVEAALLAAGRSR</sequence>
<keyword evidence="7" id="KW-1185">Reference proteome</keyword>
<organism evidence="6 7">
    <name type="scientific">Paralimibaculum aggregatum</name>
    <dbReference type="NCBI Taxonomy" id="3036245"/>
    <lineage>
        <taxon>Bacteria</taxon>
        <taxon>Pseudomonadati</taxon>
        <taxon>Pseudomonadota</taxon>
        <taxon>Alphaproteobacteria</taxon>
        <taxon>Rhodobacterales</taxon>
        <taxon>Paracoccaceae</taxon>
        <taxon>Paralimibaculum</taxon>
    </lineage>
</organism>
<dbReference type="CDD" id="cd17535">
    <property type="entry name" value="REC_NarL-like"/>
    <property type="match status" value="1"/>
</dbReference>
<name>A0ABQ6LS62_9RHOB</name>
<evidence type="ECO:0000313" key="6">
    <source>
        <dbReference type="EMBL" id="GMG84520.1"/>
    </source>
</evidence>
<dbReference type="SMART" id="SM00421">
    <property type="entry name" value="HTH_LUXR"/>
    <property type="match status" value="1"/>
</dbReference>
<feature type="modified residue" description="4-aspartylphosphate" evidence="3">
    <location>
        <position position="57"/>
    </location>
</feature>
<evidence type="ECO:0000259" key="4">
    <source>
        <dbReference type="PROSITE" id="PS50043"/>
    </source>
</evidence>
<evidence type="ECO:0000256" key="2">
    <source>
        <dbReference type="ARBA" id="ARBA00023125"/>
    </source>
</evidence>
<dbReference type="InterPro" id="IPR058245">
    <property type="entry name" value="NreC/VraR/RcsB-like_REC"/>
</dbReference>
<keyword evidence="1 3" id="KW-0597">Phosphoprotein</keyword>
<dbReference type="InterPro" id="IPR001789">
    <property type="entry name" value="Sig_transdc_resp-reg_receiver"/>
</dbReference>
<dbReference type="InterPro" id="IPR000792">
    <property type="entry name" value="Tscrpt_reg_LuxR_C"/>
</dbReference>
<dbReference type="SMART" id="SM00448">
    <property type="entry name" value="REC"/>
    <property type="match status" value="1"/>
</dbReference>
<dbReference type="PRINTS" id="PR00038">
    <property type="entry name" value="HTHLUXR"/>
</dbReference>
<dbReference type="InterPro" id="IPR011006">
    <property type="entry name" value="CheY-like_superfamily"/>
</dbReference>
<dbReference type="SUPFAM" id="SSF52172">
    <property type="entry name" value="CheY-like"/>
    <property type="match status" value="1"/>
</dbReference>
<protein>
    <submittedName>
        <fullName evidence="6">Response regulator transcription factor</fullName>
    </submittedName>
</protein>
<feature type="domain" description="Response regulatory" evidence="5">
    <location>
        <begin position="6"/>
        <end position="121"/>
    </location>
</feature>
<comment type="caution">
    <text evidence="6">The sequence shown here is derived from an EMBL/GenBank/DDBJ whole genome shotgun (WGS) entry which is preliminary data.</text>
</comment>
<dbReference type="PROSITE" id="PS50110">
    <property type="entry name" value="RESPONSE_REGULATORY"/>
    <property type="match status" value="1"/>
</dbReference>
<accession>A0ABQ6LS62</accession>
<dbReference type="SUPFAM" id="SSF46894">
    <property type="entry name" value="C-terminal effector domain of the bipartite response regulators"/>
    <property type="match status" value="1"/>
</dbReference>
<dbReference type="InterPro" id="IPR039420">
    <property type="entry name" value="WalR-like"/>
</dbReference>